<keyword evidence="2" id="KW-1185">Reference proteome</keyword>
<comment type="caution">
    <text evidence="1">The sequence shown here is derived from an EMBL/GenBank/DDBJ whole genome shotgun (WGS) entry which is preliminary data.</text>
</comment>
<name>A0AAW0MQN0_9GOBI</name>
<dbReference type="AlphaFoldDB" id="A0AAW0MQN0"/>
<evidence type="ECO:0000313" key="2">
    <source>
        <dbReference type="Proteomes" id="UP001460270"/>
    </source>
</evidence>
<protein>
    <submittedName>
        <fullName evidence="1">Uncharacterized protein</fullName>
    </submittedName>
</protein>
<dbReference type="EMBL" id="JBBPFD010000274">
    <property type="protein sequence ID" value="KAK7879424.1"/>
    <property type="molecule type" value="Genomic_DNA"/>
</dbReference>
<proteinExistence type="predicted"/>
<dbReference type="Proteomes" id="UP001460270">
    <property type="component" value="Unassembled WGS sequence"/>
</dbReference>
<gene>
    <name evidence="1" type="ORF">WMY93_030760</name>
</gene>
<organism evidence="1 2">
    <name type="scientific">Mugilogobius chulae</name>
    <name type="common">yellowstripe goby</name>
    <dbReference type="NCBI Taxonomy" id="88201"/>
    <lineage>
        <taxon>Eukaryota</taxon>
        <taxon>Metazoa</taxon>
        <taxon>Chordata</taxon>
        <taxon>Craniata</taxon>
        <taxon>Vertebrata</taxon>
        <taxon>Euteleostomi</taxon>
        <taxon>Actinopterygii</taxon>
        <taxon>Neopterygii</taxon>
        <taxon>Teleostei</taxon>
        <taxon>Neoteleostei</taxon>
        <taxon>Acanthomorphata</taxon>
        <taxon>Gobiaria</taxon>
        <taxon>Gobiiformes</taxon>
        <taxon>Gobioidei</taxon>
        <taxon>Gobiidae</taxon>
        <taxon>Gobionellinae</taxon>
        <taxon>Mugilogobius</taxon>
    </lineage>
</organism>
<accession>A0AAW0MQN0</accession>
<evidence type="ECO:0000313" key="1">
    <source>
        <dbReference type="EMBL" id="KAK7879424.1"/>
    </source>
</evidence>
<reference evidence="2" key="1">
    <citation type="submission" date="2024-04" db="EMBL/GenBank/DDBJ databases">
        <title>Salinicola lusitanus LLJ914,a marine bacterium isolated from the Okinawa Trough.</title>
        <authorList>
            <person name="Li J."/>
        </authorList>
    </citation>
    <scope>NUCLEOTIDE SEQUENCE [LARGE SCALE GENOMIC DNA]</scope>
</reference>
<sequence>MTEKQEERDTVLVCVCVQDVDGNEQVYNTQIARLNAVRADQGVQDSQSEGPHAATTLHYIYKPAKLTPVCRNSRITKASANHRAEFSPHSVFWLPDMSACETEMGRLQRDSQMRV</sequence>